<keyword evidence="3" id="KW-1185">Reference proteome</keyword>
<evidence type="ECO:0000256" key="1">
    <source>
        <dbReference type="SAM" id="MobiDB-lite"/>
    </source>
</evidence>
<organism evidence="2 3">
    <name type="scientific">Apiospora arundinis</name>
    <dbReference type="NCBI Taxonomy" id="335852"/>
    <lineage>
        <taxon>Eukaryota</taxon>
        <taxon>Fungi</taxon>
        <taxon>Dikarya</taxon>
        <taxon>Ascomycota</taxon>
        <taxon>Pezizomycotina</taxon>
        <taxon>Sordariomycetes</taxon>
        <taxon>Xylariomycetidae</taxon>
        <taxon>Amphisphaeriales</taxon>
        <taxon>Apiosporaceae</taxon>
        <taxon>Apiospora</taxon>
    </lineage>
</organism>
<dbReference type="EMBL" id="JAPCWZ010000006">
    <property type="protein sequence ID" value="KAK8859539.1"/>
    <property type="molecule type" value="Genomic_DNA"/>
</dbReference>
<evidence type="ECO:0008006" key="4">
    <source>
        <dbReference type="Google" id="ProtNLM"/>
    </source>
</evidence>
<evidence type="ECO:0000313" key="3">
    <source>
        <dbReference type="Proteomes" id="UP001390339"/>
    </source>
</evidence>
<reference evidence="2 3" key="1">
    <citation type="journal article" date="2024" name="IMA Fungus">
        <title>Apiospora arundinis, a panoply of carbohydrate-active enzymes and secondary metabolites.</title>
        <authorList>
            <person name="Sorensen T."/>
            <person name="Petersen C."/>
            <person name="Muurmann A.T."/>
            <person name="Christiansen J.V."/>
            <person name="Brundto M.L."/>
            <person name="Overgaard C.K."/>
            <person name="Boysen A.T."/>
            <person name="Wollenberg R.D."/>
            <person name="Larsen T.O."/>
            <person name="Sorensen J.L."/>
            <person name="Nielsen K.L."/>
            <person name="Sondergaard T.E."/>
        </authorList>
    </citation>
    <scope>NUCLEOTIDE SEQUENCE [LARGE SCALE GENOMIC DNA]</scope>
    <source>
        <strain evidence="2 3">AAU 773</strain>
    </source>
</reference>
<sequence>MSSPRAVKTRSMGLMKKCHDLNKLSSARCALFIEKDGVLSRFVTDPEFLERVQTATVYAHNSFGPDHFDTVAARANYGASDASSPSSSASSAGSSNSTNSMVNGSFTSGSSSEGNSPNFVPSPRPRLGVADSGIRKQAKGAALHPPLPNKRSISICRLLARWAAWSSYTASC</sequence>
<feature type="compositionally biased region" description="Low complexity" evidence="1">
    <location>
        <begin position="79"/>
        <end position="118"/>
    </location>
</feature>
<feature type="region of interest" description="Disordered" evidence="1">
    <location>
        <begin position="78"/>
        <end position="130"/>
    </location>
</feature>
<proteinExistence type="predicted"/>
<evidence type="ECO:0000313" key="2">
    <source>
        <dbReference type="EMBL" id="KAK8859539.1"/>
    </source>
</evidence>
<comment type="caution">
    <text evidence="2">The sequence shown here is derived from an EMBL/GenBank/DDBJ whole genome shotgun (WGS) entry which is preliminary data.</text>
</comment>
<gene>
    <name evidence="2" type="ORF">PGQ11_010273</name>
</gene>
<protein>
    <recommendedName>
        <fullName evidence="4">MADS-box domain-containing protein</fullName>
    </recommendedName>
</protein>
<accession>A0ABR2I972</accession>
<name>A0ABR2I972_9PEZI</name>
<dbReference type="Proteomes" id="UP001390339">
    <property type="component" value="Unassembled WGS sequence"/>
</dbReference>